<accession>A0A2X4VRL4</accession>
<sequence>MFEMEEDIIYLTVQEIDKYWEKELEGLFSMPFIYEINGAGNRLFLLYIEKYMEIGDVLEIIKVPNQHSFEEYKRDMLERPESIEINVDSYTYRDIHGSYQMNNKKWLADLSQRNYMTHCGITTFLKY</sequence>
<reference evidence="1 2" key="1">
    <citation type="submission" date="2018-06" db="EMBL/GenBank/DDBJ databases">
        <authorList>
            <consortium name="Pathogen Informatics"/>
            <person name="Doyle S."/>
        </authorList>
    </citation>
    <scope>NUCLEOTIDE SEQUENCE [LARGE SCALE GENOMIC DNA]</scope>
    <source>
        <strain evidence="1 2">NCTC4824</strain>
    </source>
</reference>
<protein>
    <submittedName>
        <fullName evidence="1">Uncharacterized protein</fullName>
    </submittedName>
</protein>
<gene>
    <name evidence="1" type="ORF">NCTC4824_00993</name>
</gene>
<organism evidence="1 2">
    <name type="scientific">Lederbergia lenta</name>
    <name type="common">Bacillus lentus</name>
    <dbReference type="NCBI Taxonomy" id="1467"/>
    <lineage>
        <taxon>Bacteria</taxon>
        <taxon>Bacillati</taxon>
        <taxon>Bacillota</taxon>
        <taxon>Bacilli</taxon>
        <taxon>Bacillales</taxon>
        <taxon>Bacillaceae</taxon>
        <taxon>Lederbergia</taxon>
    </lineage>
</organism>
<keyword evidence="2" id="KW-1185">Reference proteome</keyword>
<dbReference type="STRING" id="1348624.GCA_001591545_00093"/>
<dbReference type="EMBL" id="LS483476">
    <property type="protein sequence ID" value="SQI53623.1"/>
    <property type="molecule type" value="Genomic_DNA"/>
</dbReference>
<dbReference type="KEGG" id="blen:NCTC4824_00993"/>
<name>A0A2X4VRL4_LEDLE</name>
<dbReference type="RefSeq" id="WP_066135879.1">
    <property type="nucleotide sequence ID" value="NZ_CBCSGM010000001.1"/>
</dbReference>
<evidence type="ECO:0000313" key="2">
    <source>
        <dbReference type="Proteomes" id="UP000249134"/>
    </source>
</evidence>
<proteinExistence type="predicted"/>
<dbReference type="AlphaFoldDB" id="A0A2X4VRL4"/>
<evidence type="ECO:0000313" key="1">
    <source>
        <dbReference type="EMBL" id="SQI53623.1"/>
    </source>
</evidence>
<dbReference type="Proteomes" id="UP000249134">
    <property type="component" value="Chromosome 1"/>
</dbReference>